<evidence type="ECO:0000313" key="1">
    <source>
        <dbReference type="EMBL" id="KAI9913716.1"/>
    </source>
</evidence>
<protein>
    <submittedName>
        <fullName evidence="1">Uncharacterized protein</fullName>
    </submittedName>
</protein>
<reference evidence="1 2" key="1">
    <citation type="journal article" date="2022" name="bioRxiv">
        <title>The genome of the oomycete Peronosclerospora sorghi, a cosmopolitan pathogen of maize and sorghum, is inflated with dispersed pseudogenes.</title>
        <authorList>
            <person name="Fletcher K."/>
            <person name="Martin F."/>
            <person name="Isakeit T."/>
            <person name="Cavanaugh K."/>
            <person name="Magill C."/>
            <person name="Michelmore R."/>
        </authorList>
    </citation>
    <scope>NUCLEOTIDE SEQUENCE [LARGE SCALE GENOMIC DNA]</scope>
    <source>
        <strain evidence="1">P6</strain>
    </source>
</reference>
<organism evidence="1 2">
    <name type="scientific">Peronosclerospora sorghi</name>
    <dbReference type="NCBI Taxonomy" id="230839"/>
    <lineage>
        <taxon>Eukaryota</taxon>
        <taxon>Sar</taxon>
        <taxon>Stramenopiles</taxon>
        <taxon>Oomycota</taxon>
        <taxon>Peronosporomycetes</taxon>
        <taxon>Peronosporales</taxon>
        <taxon>Peronosporaceae</taxon>
        <taxon>Peronosclerospora</taxon>
    </lineage>
</organism>
<keyword evidence="2" id="KW-1185">Reference proteome</keyword>
<sequence length="250" mass="27726">MKPRRGGAFDVHKGILLVLGLVLVAYVLFVHIVLDVTVQRPETAELATAWPHKPDNALGPMDNDRATRPTSTRSYVPKAGRHYVWLDVAIDETYIGRVTIELYTDLVPKTAENFRVLTTGDRGNEYTFKGSVCHRILKNFIVQCGDYTRGDGRGGRSIYGGAFDDEPKGLALAHSKRYLVQMANAGRNTNRSQFCFLLRPSPHLNGKHVVFGEVVEGFAIVDKMEEAGVETDGSPLTHTVRLLDGGELRF</sequence>
<evidence type="ECO:0000313" key="2">
    <source>
        <dbReference type="Proteomes" id="UP001163321"/>
    </source>
</evidence>
<comment type="caution">
    <text evidence="1">The sequence shown here is derived from an EMBL/GenBank/DDBJ whole genome shotgun (WGS) entry which is preliminary data.</text>
</comment>
<dbReference type="Proteomes" id="UP001163321">
    <property type="component" value="Chromosome 4"/>
</dbReference>
<name>A0ACC0W7N4_9STRA</name>
<gene>
    <name evidence="1" type="ORF">PsorP6_005611</name>
</gene>
<accession>A0ACC0W7N4</accession>
<proteinExistence type="predicted"/>
<dbReference type="EMBL" id="CM047583">
    <property type="protein sequence ID" value="KAI9913716.1"/>
    <property type="molecule type" value="Genomic_DNA"/>
</dbReference>